<reference evidence="3 4" key="1">
    <citation type="journal article" date="2018" name="Sci. Rep.">
        <title>Characterisation of pathogen-specific regions and novel effector candidates in Fusarium oxysporum f. sp. cepae.</title>
        <authorList>
            <person name="Armitage A.D."/>
            <person name="Taylor A."/>
            <person name="Sobczyk M.K."/>
            <person name="Baxter L."/>
            <person name="Greenfield B.P."/>
            <person name="Bates H.J."/>
            <person name="Wilson F."/>
            <person name="Jackson A.C."/>
            <person name="Ott S."/>
            <person name="Harrison R.J."/>
            <person name="Clarkson J.P."/>
        </authorList>
    </citation>
    <scope>NUCLEOTIDE SEQUENCE [LARGE SCALE GENOMIC DNA]</scope>
    <source>
        <strain evidence="3 4">Fp_A8</strain>
    </source>
</reference>
<feature type="region of interest" description="Disordered" evidence="1">
    <location>
        <begin position="163"/>
        <end position="185"/>
    </location>
</feature>
<comment type="caution">
    <text evidence="3">The sequence shown here is derived from an EMBL/GenBank/DDBJ whole genome shotgun (WGS) entry which is preliminary data.</text>
</comment>
<feature type="region of interest" description="Disordered" evidence="1">
    <location>
        <begin position="197"/>
        <end position="232"/>
    </location>
</feature>
<protein>
    <submittedName>
        <fullName evidence="3">Uncharacterized protein</fullName>
    </submittedName>
</protein>
<keyword evidence="2" id="KW-1133">Transmembrane helix</keyword>
<keyword evidence="2" id="KW-0812">Transmembrane</keyword>
<evidence type="ECO:0000313" key="3">
    <source>
        <dbReference type="EMBL" id="RKL26145.1"/>
    </source>
</evidence>
<organism evidence="3 4">
    <name type="scientific">Gibberella intermedia</name>
    <name type="common">Bulb rot disease fungus</name>
    <name type="synonym">Fusarium proliferatum</name>
    <dbReference type="NCBI Taxonomy" id="948311"/>
    <lineage>
        <taxon>Eukaryota</taxon>
        <taxon>Fungi</taxon>
        <taxon>Dikarya</taxon>
        <taxon>Ascomycota</taxon>
        <taxon>Pezizomycotina</taxon>
        <taxon>Sordariomycetes</taxon>
        <taxon>Hypocreomycetidae</taxon>
        <taxon>Hypocreales</taxon>
        <taxon>Nectriaceae</taxon>
        <taxon>Fusarium</taxon>
        <taxon>Fusarium fujikuroi species complex</taxon>
    </lineage>
</organism>
<accession>A0A420SA18</accession>
<feature type="region of interest" description="Disordered" evidence="1">
    <location>
        <begin position="246"/>
        <end position="318"/>
    </location>
</feature>
<evidence type="ECO:0000256" key="2">
    <source>
        <dbReference type="SAM" id="Phobius"/>
    </source>
</evidence>
<sequence length="318" mass="34031">MLSSTLITVLDPNAVIPSLSTRVRSSLIMPTQILVARNSTGNTTTNTTTKAKDSPIFNPDSEGIISLAILAGILAFFVGLVLRDLLDRRRTGEFKEDKRSCRRVFRTLFHLPCLMCSKDNWKQLWIKFANLFRSKANQRVVKKADQDGIELVQRLENGKTVGTFNGAWSPKPASTRKSGSKGKAVDTTVLPQVADFSVDHGQGGQGGQGFESTPVRGASSGSIRHGSSEPDNALCIYNPRDMCAKQTGSSSTNHHHGAGSSSASAGPSHWWSSGHGHGHGTSYSHSHSNSHSHDHGSHSHDFGHTDSGGFDGCDGGGD</sequence>
<dbReference type="EMBL" id="MRDB01000090">
    <property type="protein sequence ID" value="RKL26145.1"/>
    <property type="molecule type" value="Genomic_DNA"/>
</dbReference>
<feature type="transmembrane region" description="Helical" evidence="2">
    <location>
        <begin position="63"/>
        <end position="82"/>
    </location>
</feature>
<name>A0A420SA18_GIBIN</name>
<feature type="compositionally biased region" description="Gly residues" evidence="1">
    <location>
        <begin position="309"/>
        <end position="318"/>
    </location>
</feature>
<evidence type="ECO:0000256" key="1">
    <source>
        <dbReference type="SAM" id="MobiDB-lite"/>
    </source>
</evidence>
<keyword evidence="2" id="KW-0472">Membrane</keyword>
<gene>
    <name evidence="3" type="ORF">BFJ72_g13874</name>
</gene>
<feature type="compositionally biased region" description="Basic and acidic residues" evidence="1">
    <location>
        <begin position="291"/>
        <end position="304"/>
    </location>
</feature>
<proteinExistence type="predicted"/>
<feature type="compositionally biased region" description="Low complexity" evidence="1">
    <location>
        <begin position="248"/>
        <end position="289"/>
    </location>
</feature>
<evidence type="ECO:0000313" key="4">
    <source>
        <dbReference type="Proteomes" id="UP000283569"/>
    </source>
</evidence>
<dbReference type="AlphaFoldDB" id="A0A420SA18"/>
<dbReference type="Proteomes" id="UP000283569">
    <property type="component" value="Unassembled WGS sequence"/>
</dbReference>